<organism evidence="2 3">
    <name type="scientific">Penicillium steckii</name>
    <dbReference type="NCBI Taxonomy" id="303698"/>
    <lineage>
        <taxon>Eukaryota</taxon>
        <taxon>Fungi</taxon>
        <taxon>Dikarya</taxon>
        <taxon>Ascomycota</taxon>
        <taxon>Pezizomycotina</taxon>
        <taxon>Eurotiomycetes</taxon>
        <taxon>Eurotiomycetidae</taxon>
        <taxon>Eurotiales</taxon>
        <taxon>Aspergillaceae</taxon>
        <taxon>Penicillium</taxon>
    </lineage>
</organism>
<feature type="region of interest" description="Disordered" evidence="1">
    <location>
        <begin position="1"/>
        <end position="61"/>
    </location>
</feature>
<sequence length="61" mass="6990">MASTGQSQLEDEEDPEDHHDTQEMHKHEPEVKTMHASCVHGDTQEPSNRFEMEGDLIDLDD</sequence>
<dbReference type="EMBL" id="MLKD01000017">
    <property type="protein sequence ID" value="OQE18653.1"/>
    <property type="molecule type" value="Genomic_DNA"/>
</dbReference>
<dbReference type="AlphaFoldDB" id="A0A1V6SYU1"/>
<dbReference type="OrthoDB" id="4323831at2759"/>
<evidence type="ECO:0000313" key="3">
    <source>
        <dbReference type="Proteomes" id="UP000191285"/>
    </source>
</evidence>
<proteinExistence type="predicted"/>
<name>A0A1V6SYU1_9EURO</name>
<evidence type="ECO:0000256" key="1">
    <source>
        <dbReference type="SAM" id="MobiDB-lite"/>
    </source>
</evidence>
<gene>
    <name evidence="2" type="ORF">PENSTE_c017G08005</name>
</gene>
<comment type="caution">
    <text evidence="2">The sequence shown here is derived from an EMBL/GenBank/DDBJ whole genome shotgun (WGS) entry which is preliminary data.</text>
</comment>
<evidence type="ECO:0000313" key="2">
    <source>
        <dbReference type="EMBL" id="OQE18653.1"/>
    </source>
</evidence>
<feature type="compositionally biased region" description="Basic and acidic residues" evidence="1">
    <location>
        <begin position="16"/>
        <end position="33"/>
    </location>
</feature>
<reference evidence="3" key="1">
    <citation type="journal article" date="2017" name="Nat. Microbiol.">
        <title>Global analysis of biosynthetic gene clusters reveals vast potential of secondary metabolite production in Penicillium species.</title>
        <authorList>
            <person name="Nielsen J.C."/>
            <person name="Grijseels S."/>
            <person name="Prigent S."/>
            <person name="Ji B."/>
            <person name="Dainat J."/>
            <person name="Nielsen K.F."/>
            <person name="Frisvad J.C."/>
            <person name="Workman M."/>
            <person name="Nielsen J."/>
        </authorList>
    </citation>
    <scope>NUCLEOTIDE SEQUENCE [LARGE SCALE GENOMIC DNA]</scope>
    <source>
        <strain evidence="3">IBT 24891</strain>
    </source>
</reference>
<protein>
    <submittedName>
        <fullName evidence="2">Uncharacterized protein</fullName>
    </submittedName>
</protein>
<dbReference type="Proteomes" id="UP000191285">
    <property type="component" value="Unassembled WGS sequence"/>
</dbReference>
<accession>A0A1V6SYU1</accession>
<keyword evidence="3" id="KW-1185">Reference proteome</keyword>